<dbReference type="GeneID" id="27684584"/>
<evidence type="ECO:0000256" key="1">
    <source>
        <dbReference type="SAM" id="MobiDB-lite"/>
    </source>
</evidence>
<dbReference type="SUPFAM" id="SSF47923">
    <property type="entry name" value="Ypt/Rab-GAP domain of gyp1p"/>
    <property type="match status" value="1"/>
</dbReference>
<dbReference type="OMA" id="WSKAIGN"/>
<sequence>MTNGAVLPSAPSRTASLPEQRLQEHTRASQYQRSPRIPIHIQDTDTMGRIPLPSPALVDKIEEWKSTVPSLRSVEVDHKDDDASRKRTDSGVRGIASTEFKPFERGETVGFGRRPPTKATGPRQWRSYEGSSSLPQVKATRKQELEDHRLTLGSLTAGLGFDDIISRIDKVQFSDFSDDPDTAGRKFAEKVFGSVEWDRGGSPSSGGRVMGGGLDRTGPSTRQGRPLPRFDETGPSFDGNQDKKTLPPRKTLEGGGKPGFFGRVMPGLWKSPTQPTRPVESTGILQTSPSRSPKPLSFSIPESSSSNEKPVQSRGNTRSLHVPTSPTTTTVPTPLHTFPRTPVRTEAAAPAAEGQPPIFSQFARQTSTGSLSTGSTRSSLTPSVKYRFRDHLTPPSSPSPPRKSIDVLDRPPTRSKSQRSGRSSSHFSSRFRSPSRDRPRKSLEASSRKSSDMFFEFVDELYSRADMYGFVVFNDDKTRGDKLSEAAFLKTEKQRCRKWRGMAIEVSVHPAVMEADKRAREASGTPRMLSAEGASVPNKVAISPLFSFNKNGKFFSRLFKGVPQLWRGHVWYHLITGTSGLYDRMTPDQIGMAEADFIEKYHEFQTQPSAHDTDILLSVSKTFGNHIWFMQRQGPGQTALTRLLKAYSLYDPELGFVEGINCVCAMLLTVMEEERAFITLIHLFHTAPTAHYNLRLNYTTTPLTTAHDHLFRTHLPKLWTHFRQLGIETSDYLPQWYRTLFLSQCSMDPPIRRHRSDSIGPHKRWEGVLDFGTVCRIWDFVALGGSEGLSKISVGVLMGLESLLMSYGREAILHILRCEQVVTVDGERILKGVKRVWG</sequence>
<dbReference type="InterPro" id="IPR000195">
    <property type="entry name" value="Rab-GAP-TBC_dom"/>
</dbReference>
<feature type="compositionally biased region" description="Low complexity" evidence="1">
    <location>
        <begin position="319"/>
        <end position="339"/>
    </location>
</feature>
<dbReference type="GO" id="GO:0005096">
    <property type="term" value="F:GTPase activator activity"/>
    <property type="evidence" value="ECO:0007669"/>
    <property type="project" value="TreeGrafter"/>
</dbReference>
<feature type="region of interest" description="Disordered" evidence="1">
    <location>
        <begin position="366"/>
        <end position="445"/>
    </location>
</feature>
<proteinExistence type="predicted"/>
<dbReference type="InParanoid" id="A0A0L0HR30"/>
<dbReference type="InterPro" id="IPR035969">
    <property type="entry name" value="Rab-GAP_TBC_sf"/>
</dbReference>
<dbReference type="PROSITE" id="PS50086">
    <property type="entry name" value="TBC_RABGAP"/>
    <property type="match status" value="1"/>
</dbReference>
<dbReference type="eggNOG" id="KOG1102">
    <property type="taxonomic scope" value="Eukaryota"/>
</dbReference>
<reference evidence="3 4" key="1">
    <citation type="submission" date="2009-08" db="EMBL/GenBank/DDBJ databases">
        <title>The Genome Sequence of Spizellomyces punctatus strain DAOM BR117.</title>
        <authorList>
            <consortium name="The Broad Institute Genome Sequencing Platform"/>
            <person name="Russ C."/>
            <person name="Cuomo C."/>
            <person name="Shea T."/>
            <person name="Young S.K."/>
            <person name="Zeng Q."/>
            <person name="Koehrsen M."/>
            <person name="Haas B."/>
            <person name="Borodovsky M."/>
            <person name="Guigo R."/>
            <person name="Alvarado L."/>
            <person name="Berlin A."/>
            <person name="Bochicchio J."/>
            <person name="Borenstein D."/>
            <person name="Chapman S."/>
            <person name="Chen Z."/>
            <person name="Engels R."/>
            <person name="Freedman E."/>
            <person name="Gellesch M."/>
            <person name="Goldberg J."/>
            <person name="Griggs A."/>
            <person name="Gujja S."/>
            <person name="Heiman D."/>
            <person name="Hepburn T."/>
            <person name="Howarth C."/>
            <person name="Jen D."/>
            <person name="Larson L."/>
            <person name="Lewis B."/>
            <person name="Mehta T."/>
            <person name="Park D."/>
            <person name="Pearson M."/>
            <person name="Roberts A."/>
            <person name="Saif S."/>
            <person name="Shenoy N."/>
            <person name="Sisk P."/>
            <person name="Stolte C."/>
            <person name="Sykes S."/>
            <person name="Thomson T."/>
            <person name="Walk T."/>
            <person name="White J."/>
            <person name="Yandava C."/>
            <person name="Burger G."/>
            <person name="Gray M.W."/>
            <person name="Holland P.W.H."/>
            <person name="King N."/>
            <person name="Lang F.B.F."/>
            <person name="Roger A.J."/>
            <person name="Ruiz-Trillo I."/>
            <person name="Lander E."/>
            <person name="Nusbaum C."/>
        </authorList>
    </citation>
    <scope>NUCLEOTIDE SEQUENCE [LARGE SCALE GENOMIC DNA]</scope>
    <source>
        <strain evidence="3 4">DAOM BR117</strain>
    </source>
</reference>
<dbReference type="EMBL" id="KQ257451">
    <property type="protein sequence ID" value="KND03395.1"/>
    <property type="molecule type" value="Genomic_DNA"/>
</dbReference>
<evidence type="ECO:0000313" key="3">
    <source>
        <dbReference type="EMBL" id="KND03395.1"/>
    </source>
</evidence>
<dbReference type="AlphaFoldDB" id="A0A0L0HR30"/>
<dbReference type="PANTHER" id="PTHR47219:SF9">
    <property type="entry name" value="GTPASE ACTIVATING PROTEIN AND CENTROSOME-ASSOCIATED, ISOFORM B"/>
    <property type="match status" value="1"/>
</dbReference>
<feature type="compositionally biased region" description="Low complexity" evidence="1">
    <location>
        <begin position="297"/>
        <end position="306"/>
    </location>
</feature>
<keyword evidence="4" id="KW-1185">Reference proteome</keyword>
<dbReference type="PANTHER" id="PTHR47219">
    <property type="entry name" value="RAB GTPASE-ACTIVATING PROTEIN 1-LIKE"/>
    <property type="match status" value="1"/>
</dbReference>
<organism evidence="3 4">
    <name type="scientific">Spizellomyces punctatus (strain DAOM BR117)</name>
    <dbReference type="NCBI Taxonomy" id="645134"/>
    <lineage>
        <taxon>Eukaryota</taxon>
        <taxon>Fungi</taxon>
        <taxon>Fungi incertae sedis</taxon>
        <taxon>Chytridiomycota</taxon>
        <taxon>Chytridiomycota incertae sedis</taxon>
        <taxon>Chytridiomycetes</taxon>
        <taxon>Spizellomycetales</taxon>
        <taxon>Spizellomycetaceae</taxon>
        <taxon>Spizellomyces</taxon>
    </lineage>
</organism>
<dbReference type="STRING" id="645134.A0A0L0HR30"/>
<feature type="compositionally biased region" description="Low complexity" evidence="1">
    <location>
        <begin position="414"/>
        <end position="432"/>
    </location>
</feature>
<dbReference type="RefSeq" id="XP_016611434.1">
    <property type="nucleotide sequence ID" value="XM_016749212.1"/>
</dbReference>
<feature type="compositionally biased region" description="Low complexity" evidence="1">
    <location>
        <begin position="366"/>
        <end position="383"/>
    </location>
</feature>
<feature type="region of interest" description="Disordered" evidence="1">
    <location>
        <begin position="1"/>
        <end position="53"/>
    </location>
</feature>
<feature type="compositionally biased region" description="Basic and acidic residues" evidence="1">
    <location>
        <begin position="403"/>
        <end position="412"/>
    </location>
</feature>
<feature type="domain" description="Rab-GAP TBC" evidence="2">
    <location>
        <begin position="561"/>
        <end position="761"/>
    </location>
</feature>
<feature type="compositionally biased region" description="Polar residues" evidence="1">
    <location>
        <begin position="307"/>
        <end position="318"/>
    </location>
</feature>
<dbReference type="InterPro" id="IPR050302">
    <property type="entry name" value="Rab_GAP_TBC_domain"/>
</dbReference>
<dbReference type="SMART" id="SM00164">
    <property type="entry name" value="TBC"/>
    <property type="match status" value="1"/>
</dbReference>
<name>A0A0L0HR30_SPIPD</name>
<feature type="compositionally biased region" description="Basic and acidic residues" evidence="1">
    <location>
        <begin position="74"/>
        <end position="90"/>
    </location>
</feature>
<dbReference type="FunCoup" id="A0A0L0HR30">
    <property type="interactions" value="2"/>
</dbReference>
<feature type="region of interest" description="Disordered" evidence="1">
    <location>
        <begin position="196"/>
        <end position="339"/>
    </location>
</feature>
<evidence type="ECO:0000313" key="4">
    <source>
        <dbReference type="Proteomes" id="UP000053201"/>
    </source>
</evidence>
<dbReference type="Gene3D" id="1.10.472.80">
    <property type="entry name" value="Ypt/Rab-GAP domain of gyp1p, domain 3"/>
    <property type="match status" value="1"/>
</dbReference>
<dbReference type="Gene3D" id="1.10.8.270">
    <property type="entry name" value="putative rabgap domain of human tbc1 domain family member 14 like domains"/>
    <property type="match status" value="1"/>
</dbReference>
<dbReference type="OrthoDB" id="2119571at2759"/>
<evidence type="ECO:0000259" key="2">
    <source>
        <dbReference type="PROSITE" id="PS50086"/>
    </source>
</evidence>
<feature type="region of interest" description="Disordered" evidence="1">
    <location>
        <begin position="73"/>
        <end position="92"/>
    </location>
</feature>
<dbReference type="Pfam" id="PF00566">
    <property type="entry name" value="RabGAP-TBC"/>
    <property type="match status" value="1"/>
</dbReference>
<dbReference type="Proteomes" id="UP000053201">
    <property type="component" value="Unassembled WGS sequence"/>
</dbReference>
<accession>A0A0L0HR30</accession>
<feature type="region of interest" description="Disordered" evidence="1">
    <location>
        <begin position="106"/>
        <end position="138"/>
    </location>
</feature>
<feature type="compositionally biased region" description="Basic and acidic residues" evidence="1">
    <location>
        <begin position="434"/>
        <end position="445"/>
    </location>
</feature>
<dbReference type="VEuPathDB" id="FungiDB:SPPG_00883"/>
<gene>
    <name evidence="3" type="ORF">SPPG_00883</name>
</gene>
<protein>
    <recommendedName>
        <fullName evidence="2">Rab-GAP TBC domain-containing protein</fullName>
    </recommendedName>
</protein>
<dbReference type="GO" id="GO:0031267">
    <property type="term" value="F:small GTPase binding"/>
    <property type="evidence" value="ECO:0007669"/>
    <property type="project" value="TreeGrafter"/>
</dbReference>